<name>A0A5B7ISQ7_PORTR</name>
<organism evidence="2 3">
    <name type="scientific">Portunus trituberculatus</name>
    <name type="common">Swimming crab</name>
    <name type="synonym">Neptunus trituberculatus</name>
    <dbReference type="NCBI Taxonomy" id="210409"/>
    <lineage>
        <taxon>Eukaryota</taxon>
        <taxon>Metazoa</taxon>
        <taxon>Ecdysozoa</taxon>
        <taxon>Arthropoda</taxon>
        <taxon>Crustacea</taxon>
        <taxon>Multicrustacea</taxon>
        <taxon>Malacostraca</taxon>
        <taxon>Eumalacostraca</taxon>
        <taxon>Eucarida</taxon>
        <taxon>Decapoda</taxon>
        <taxon>Pleocyemata</taxon>
        <taxon>Brachyura</taxon>
        <taxon>Eubrachyura</taxon>
        <taxon>Portunoidea</taxon>
        <taxon>Portunidae</taxon>
        <taxon>Portuninae</taxon>
        <taxon>Portunus</taxon>
    </lineage>
</organism>
<dbReference type="EMBL" id="VSRR010065527">
    <property type="protein sequence ID" value="MPC84477.1"/>
    <property type="molecule type" value="Genomic_DNA"/>
</dbReference>
<reference evidence="2 3" key="1">
    <citation type="submission" date="2019-05" db="EMBL/GenBank/DDBJ databases">
        <title>Another draft genome of Portunus trituberculatus and its Hox gene families provides insights of decapod evolution.</title>
        <authorList>
            <person name="Jeong J.-H."/>
            <person name="Song I."/>
            <person name="Kim S."/>
            <person name="Choi T."/>
            <person name="Kim D."/>
            <person name="Ryu S."/>
            <person name="Kim W."/>
        </authorList>
    </citation>
    <scope>NUCLEOTIDE SEQUENCE [LARGE SCALE GENOMIC DNA]</scope>
    <source>
        <tissue evidence="2">Muscle</tissue>
    </source>
</reference>
<gene>
    <name evidence="2" type="ORF">E2C01_079217</name>
</gene>
<accession>A0A5B7ISQ7</accession>
<feature type="region of interest" description="Disordered" evidence="1">
    <location>
        <begin position="64"/>
        <end position="91"/>
    </location>
</feature>
<feature type="compositionally biased region" description="Pro residues" evidence="1">
    <location>
        <begin position="74"/>
        <end position="91"/>
    </location>
</feature>
<protein>
    <submittedName>
        <fullName evidence="2">Uncharacterized protein</fullName>
    </submittedName>
</protein>
<sequence length="134" mass="14674">MHRVWLLGSPPRLLSPPLCRPGGRRLLTLGSPGVIVSQAGVAWRPLLGNDRVVGNIPATRTIVTVSNASGKPRTPSPPRPTLPRPASPRPSLPILPCHMWLQFSTRDRRHARRASQPACMVRHSTRLHASITDT</sequence>
<keyword evidence="3" id="KW-1185">Reference proteome</keyword>
<dbReference type="AlphaFoldDB" id="A0A5B7ISQ7"/>
<evidence type="ECO:0000256" key="1">
    <source>
        <dbReference type="SAM" id="MobiDB-lite"/>
    </source>
</evidence>
<comment type="caution">
    <text evidence="2">The sequence shown here is derived from an EMBL/GenBank/DDBJ whole genome shotgun (WGS) entry which is preliminary data.</text>
</comment>
<dbReference type="Proteomes" id="UP000324222">
    <property type="component" value="Unassembled WGS sequence"/>
</dbReference>
<proteinExistence type="predicted"/>
<evidence type="ECO:0000313" key="2">
    <source>
        <dbReference type="EMBL" id="MPC84477.1"/>
    </source>
</evidence>
<evidence type="ECO:0000313" key="3">
    <source>
        <dbReference type="Proteomes" id="UP000324222"/>
    </source>
</evidence>